<organism evidence="2">
    <name type="scientific">bioreactor metagenome</name>
    <dbReference type="NCBI Taxonomy" id="1076179"/>
    <lineage>
        <taxon>unclassified sequences</taxon>
        <taxon>metagenomes</taxon>
        <taxon>ecological metagenomes</taxon>
    </lineage>
</organism>
<name>A0A645JI83_9ZZZZ</name>
<comment type="caution">
    <text evidence="2">The sequence shown here is derived from an EMBL/GenBank/DDBJ whole genome shotgun (WGS) entry which is preliminary data.</text>
</comment>
<reference evidence="2" key="1">
    <citation type="submission" date="2019-08" db="EMBL/GenBank/DDBJ databases">
        <authorList>
            <person name="Kucharzyk K."/>
            <person name="Murdoch R.W."/>
            <person name="Higgins S."/>
            <person name="Loffler F."/>
        </authorList>
    </citation>
    <scope>NUCLEOTIDE SEQUENCE</scope>
</reference>
<dbReference type="AlphaFoldDB" id="A0A645JI83"/>
<protein>
    <submittedName>
        <fullName evidence="2">Uncharacterized protein</fullName>
    </submittedName>
</protein>
<proteinExistence type="predicted"/>
<sequence>MTAATSTTTTKKPIATTTSKKPIVTTITKKPTTTTKQPTTTTTKKTTSDPWEYPYDLNQIYKDAKAYALSIGFEWDDTLAKDNCFWITPNSTVPWTLGQMPMSFKSKTLEEISEYKDMGFNILKLYMEPDTEDIGDYWVYYLLG</sequence>
<dbReference type="EMBL" id="VSSQ01141925">
    <property type="protein sequence ID" value="MPN63057.1"/>
    <property type="molecule type" value="Genomic_DNA"/>
</dbReference>
<feature type="compositionally biased region" description="Low complexity" evidence="1">
    <location>
        <begin position="28"/>
        <end position="45"/>
    </location>
</feature>
<gene>
    <name evidence="2" type="ORF">SDC9_210811</name>
</gene>
<feature type="region of interest" description="Disordered" evidence="1">
    <location>
        <begin position="28"/>
        <end position="47"/>
    </location>
</feature>
<evidence type="ECO:0000313" key="2">
    <source>
        <dbReference type="EMBL" id="MPN63057.1"/>
    </source>
</evidence>
<accession>A0A645JI83</accession>
<evidence type="ECO:0000256" key="1">
    <source>
        <dbReference type="SAM" id="MobiDB-lite"/>
    </source>
</evidence>